<feature type="domain" description="DUF397" evidence="1">
    <location>
        <begin position="7"/>
        <end position="61"/>
    </location>
</feature>
<dbReference type="InterPro" id="IPR007278">
    <property type="entry name" value="DUF397"/>
</dbReference>
<dbReference type="Pfam" id="PF04149">
    <property type="entry name" value="DUF397"/>
    <property type="match status" value="1"/>
</dbReference>
<organism evidence="2 3">
    <name type="scientific">Krasilnikovia cinnamomea</name>
    <dbReference type="NCBI Taxonomy" id="349313"/>
    <lineage>
        <taxon>Bacteria</taxon>
        <taxon>Bacillati</taxon>
        <taxon>Actinomycetota</taxon>
        <taxon>Actinomycetes</taxon>
        <taxon>Micromonosporales</taxon>
        <taxon>Micromonosporaceae</taxon>
        <taxon>Krasilnikovia</taxon>
    </lineage>
</organism>
<reference evidence="2 3" key="1">
    <citation type="submission" date="2019-02" db="EMBL/GenBank/DDBJ databases">
        <title>Sequencing the genomes of 1000 actinobacteria strains.</title>
        <authorList>
            <person name="Klenk H.-P."/>
        </authorList>
    </citation>
    <scope>NUCLEOTIDE SEQUENCE [LARGE SCALE GENOMIC DNA]</scope>
    <source>
        <strain evidence="2 3">DSM 45162</strain>
    </source>
</reference>
<dbReference type="OrthoDB" id="4301277at2"/>
<gene>
    <name evidence="2" type="ORF">EV385_3957</name>
</gene>
<proteinExistence type="predicted"/>
<evidence type="ECO:0000313" key="3">
    <source>
        <dbReference type="Proteomes" id="UP000292564"/>
    </source>
</evidence>
<name>A0A4V2G7D2_9ACTN</name>
<sequence>MADLTGAVWRKSTRSDTGGNSCVEVAKNVPGVVGVRDSKDRFGPVLTFDPDAWTRFLDGVKNGEFELASD</sequence>
<evidence type="ECO:0000259" key="1">
    <source>
        <dbReference type="Pfam" id="PF04149"/>
    </source>
</evidence>
<dbReference type="EMBL" id="SHKY01000001">
    <property type="protein sequence ID" value="RZU52116.1"/>
    <property type="molecule type" value="Genomic_DNA"/>
</dbReference>
<dbReference type="RefSeq" id="WP_130510776.1">
    <property type="nucleotide sequence ID" value="NZ_SHKY01000001.1"/>
</dbReference>
<protein>
    <submittedName>
        <fullName evidence="2">Uncharacterized protein DUF397</fullName>
    </submittedName>
</protein>
<dbReference type="AlphaFoldDB" id="A0A4V2G7D2"/>
<keyword evidence="3" id="KW-1185">Reference proteome</keyword>
<comment type="caution">
    <text evidence="2">The sequence shown here is derived from an EMBL/GenBank/DDBJ whole genome shotgun (WGS) entry which is preliminary data.</text>
</comment>
<accession>A0A4V2G7D2</accession>
<dbReference type="Proteomes" id="UP000292564">
    <property type="component" value="Unassembled WGS sequence"/>
</dbReference>
<evidence type="ECO:0000313" key="2">
    <source>
        <dbReference type="EMBL" id="RZU52116.1"/>
    </source>
</evidence>